<dbReference type="InterPro" id="IPR026956">
    <property type="entry name" value="D-ser_dehydrat-like_dom"/>
</dbReference>
<dbReference type="OrthoDB" id="9811417at2"/>
<sequence>MDGTGAEDTCRIDRGRVAARDDERVGWRHKAIPPELWGLTVAEVRERRPRLSQLPTPLLTLSRPALDTNLRVMADWCAARGLDLAPHGKTTMAPQLWAEQVDAGAWAITVANPFQLGVALEFGVSRVMVANSVISPLALRWIADELAADRDLRVLVWADAPATVDLMHDALAAHVDASGSRPPIDVLVERGGAGGRTGARDLGTALATAERVAASPHLRLAGVGGYEGALAHDSDTGSRDVVRGYLRDMVEVHERLAADGLYEVDAPVVTAGGSAYFDVVDEVLSPLVATGARVVLRSGAYVVHDDGFYRHISPLGEEPRTGGPGFRSAMHGWVRVSSQPEPGLALFDAGKRDLPFDEGLPEVQLRRPRAAGEVPAPVTGVQVTALNDQHGFLRGEGAADLRIGDELRLGLSHPCTAMDKWVLVPVVDDADAADPVVVDLVRTWF</sequence>
<accession>A0A1T5KDX9</accession>
<dbReference type="Gene3D" id="3.20.20.10">
    <property type="entry name" value="Alanine racemase"/>
    <property type="match status" value="1"/>
</dbReference>
<reference evidence="2 3" key="1">
    <citation type="submission" date="2017-02" db="EMBL/GenBank/DDBJ databases">
        <authorList>
            <person name="Peterson S.W."/>
        </authorList>
    </citation>
    <scope>NUCLEOTIDE SEQUENCE [LARGE SCALE GENOMIC DNA]</scope>
    <source>
        <strain evidence="2 3">DSM 21481</strain>
    </source>
</reference>
<dbReference type="PANTHER" id="PTHR28004:SF8">
    <property type="entry name" value="D-SERINE DEAMINASE"/>
    <property type="match status" value="1"/>
</dbReference>
<dbReference type="Gene3D" id="2.40.37.20">
    <property type="entry name" value="D-serine dehydratase-like domain"/>
    <property type="match status" value="1"/>
</dbReference>
<dbReference type="InterPro" id="IPR042208">
    <property type="entry name" value="D-ser_dehydrat-like_sf"/>
</dbReference>
<dbReference type="PANTHER" id="PTHR28004">
    <property type="entry name" value="ZGC:162816-RELATED"/>
    <property type="match status" value="1"/>
</dbReference>
<proteinExistence type="predicted"/>
<feature type="domain" description="D-serine dehydratase-like" evidence="1">
    <location>
        <begin position="329"/>
        <end position="428"/>
    </location>
</feature>
<dbReference type="AlphaFoldDB" id="A0A1T5KDX9"/>
<organism evidence="2 3">
    <name type="scientific">Krasilnikoviella flava</name>
    <dbReference type="NCBI Taxonomy" id="526729"/>
    <lineage>
        <taxon>Bacteria</taxon>
        <taxon>Bacillati</taxon>
        <taxon>Actinomycetota</taxon>
        <taxon>Actinomycetes</taxon>
        <taxon>Micrococcales</taxon>
        <taxon>Promicromonosporaceae</taxon>
        <taxon>Krasilnikoviella</taxon>
    </lineage>
</organism>
<evidence type="ECO:0000313" key="3">
    <source>
        <dbReference type="Proteomes" id="UP000189777"/>
    </source>
</evidence>
<dbReference type="InterPro" id="IPR029066">
    <property type="entry name" value="PLP-binding_barrel"/>
</dbReference>
<gene>
    <name evidence="2" type="ORF">SAMN04324258_2114</name>
</gene>
<dbReference type="Pfam" id="PF14031">
    <property type="entry name" value="D-ser_dehydrat"/>
    <property type="match status" value="1"/>
</dbReference>
<dbReference type="InterPro" id="IPR051466">
    <property type="entry name" value="D-amino_acid_metab_enzyme"/>
</dbReference>
<dbReference type="EMBL" id="FUZQ01000003">
    <property type="protein sequence ID" value="SKC61903.1"/>
    <property type="molecule type" value="Genomic_DNA"/>
</dbReference>
<dbReference type="RefSeq" id="WP_139820829.1">
    <property type="nucleotide sequence ID" value="NZ_FUZQ01000003.1"/>
</dbReference>
<protein>
    <submittedName>
        <fullName evidence="2">D-serine deaminase, pyridoxal phosphate-dependent</fullName>
    </submittedName>
</protein>
<evidence type="ECO:0000313" key="2">
    <source>
        <dbReference type="EMBL" id="SKC61903.1"/>
    </source>
</evidence>
<keyword evidence="3" id="KW-1185">Reference proteome</keyword>
<dbReference type="SMART" id="SM01119">
    <property type="entry name" value="D-ser_dehydrat"/>
    <property type="match status" value="1"/>
</dbReference>
<dbReference type="SUPFAM" id="SSF51419">
    <property type="entry name" value="PLP-binding barrel"/>
    <property type="match status" value="1"/>
</dbReference>
<dbReference type="STRING" id="526729.SAMN04324258_2114"/>
<dbReference type="Proteomes" id="UP000189777">
    <property type="component" value="Unassembled WGS sequence"/>
</dbReference>
<evidence type="ECO:0000259" key="1">
    <source>
        <dbReference type="SMART" id="SM01119"/>
    </source>
</evidence>
<name>A0A1T5KDX9_9MICO</name>